<organism evidence="2 3">
    <name type="scientific">Flavobacterium bernardetii</name>
    <dbReference type="NCBI Taxonomy" id="2813823"/>
    <lineage>
        <taxon>Bacteria</taxon>
        <taxon>Pseudomonadati</taxon>
        <taxon>Bacteroidota</taxon>
        <taxon>Flavobacteriia</taxon>
        <taxon>Flavobacteriales</taxon>
        <taxon>Flavobacteriaceae</taxon>
        <taxon>Flavobacterium</taxon>
    </lineage>
</organism>
<keyword evidence="1" id="KW-0732">Signal</keyword>
<feature type="chain" id="PRO_5045046377" description="DUF4468 domain-containing protein" evidence="1">
    <location>
        <begin position="23"/>
        <end position="180"/>
    </location>
</feature>
<evidence type="ECO:0000313" key="3">
    <source>
        <dbReference type="Proteomes" id="UP000605990"/>
    </source>
</evidence>
<dbReference type="Proteomes" id="UP000605990">
    <property type="component" value="Unassembled WGS sequence"/>
</dbReference>
<evidence type="ECO:0008006" key="4">
    <source>
        <dbReference type="Google" id="ProtNLM"/>
    </source>
</evidence>
<evidence type="ECO:0000313" key="2">
    <source>
        <dbReference type="EMBL" id="MBC5836190.1"/>
    </source>
</evidence>
<feature type="signal peptide" evidence="1">
    <location>
        <begin position="1"/>
        <end position="22"/>
    </location>
</feature>
<keyword evidence="3" id="KW-1185">Reference proteome</keyword>
<gene>
    <name evidence="2" type="ORF">H8R27_14965</name>
</gene>
<comment type="caution">
    <text evidence="2">The sequence shown here is derived from an EMBL/GenBank/DDBJ whole genome shotgun (WGS) entry which is preliminary data.</text>
</comment>
<dbReference type="RefSeq" id="WP_166131540.1">
    <property type="nucleotide sequence ID" value="NZ_JAANOQ010000012.1"/>
</dbReference>
<reference evidence="2 3" key="1">
    <citation type="submission" date="2020-08" db="EMBL/GenBank/DDBJ databases">
        <title>Description of novel Flavobacterium F-408 isolate.</title>
        <authorList>
            <person name="Saticioglu I.B."/>
            <person name="Duman M."/>
            <person name="Altun S."/>
        </authorList>
    </citation>
    <scope>NUCLEOTIDE SEQUENCE [LARGE SCALE GENOMIC DNA]</scope>
    <source>
        <strain evidence="2 3">F-408</strain>
    </source>
</reference>
<protein>
    <recommendedName>
        <fullName evidence="4">DUF4468 domain-containing protein</fullName>
    </recommendedName>
</protein>
<dbReference type="EMBL" id="JACRUN010000012">
    <property type="protein sequence ID" value="MBC5836190.1"/>
    <property type="molecule type" value="Genomic_DNA"/>
</dbReference>
<sequence>MTKNLKLAIVLLVTIASMNVNAQKKVAVKTAKPATESKTTKPTKQETMDWIAGKMKENLLGTLGDYRHFVSYSNGIFVYKKEAKINEWYFTTIDLNKVTGMNNEYSKDFYISGKGLVNTVLEGKEYGTLIDFLSISGPNYNDYAAPFNFTPDQALVDRLKKAFTTLIEYNSKQKGADEKF</sequence>
<evidence type="ECO:0000256" key="1">
    <source>
        <dbReference type="SAM" id="SignalP"/>
    </source>
</evidence>
<proteinExistence type="predicted"/>
<accession>A0ABR7J2B8</accession>
<name>A0ABR7J2B8_9FLAO</name>